<feature type="domain" description="DRBM" evidence="12">
    <location>
        <begin position="204"/>
        <end position="272"/>
    </location>
</feature>
<keyword evidence="4" id="KW-0963">Cytoplasm</keyword>
<keyword evidence="6" id="KW-0256">Endoplasmic reticulum</keyword>
<gene>
    <name evidence="13" type="ORF">CR201_G0043575</name>
</gene>
<dbReference type="Pfam" id="PF00035">
    <property type="entry name" value="dsrm"/>
    <property type="match status" value="3"/>
</dbReference>
<dbReference type="PANTHER" id="PTHR46054">
    <property type="entry name" value="MATERNAL EFFECT PROTEIN STAUFEN"/>
    <property type="match status" value="1"/>
</dbReference>
<feature type="domain" description="DRBM" evidence="12">
    <location>
        <begin position="46"/>
        <end position="81"/>
    </location>
</feature>
<dbReference type="PROSITE" id="PS50137">
    <property type="entry name" value="DS_RBD"/>
    <property type="match status" value="3"/>
</dbReference>
<dbReference type="GO" id="GO:0007281">
    <property type="term" value="P:germ cell development"/>
    <property type="evidence" value="ECO:0007669"/>
    <property type="project" value="TreeGrafter"/>
</dbReference>
<dbReference type="CDD" id="cd19881">
    <property type="entry name" value="DSRM_STAU1_rpt2"/>
    <property type="match status" value="1"/>
</dbReference>
<dbReference type="InterPro" id="IPR051740">
    <property type="entry name" value="DRBM-containing_protein"/>
</dbReference>
<evidence type="ECO:0000256" key="7">
    <source>
        <dbReference type="ARBA" id="ARBA00022884"/>
    </source>
</evidence>
<evidence type="ECO:0000256" key="1">
    <source>
        <dbReference type="ARBA" id="ARBA00004427"/>
    </source>
</evidence>
<evidence type="ECO:0000259" key="12">
    <source>
        <dbReference type="PROSITE" id="PS50137"/>
    </source>
</evidence>
<reference evidence="13" key="1">
    <citation type="submission" date="2017-12" db="EMBL/GenBank/DDBJ databases">
        <title>High-resolution comparative analysis of great ape genomes.</title>
        <authorList>
            <person name="Pollen A."/>
            <person name="Hastie A."/>
            <person name="Hormozdiari F."/>
            <person name="Dougherty M."/>
            <person name="Liu R."/>
            <person name="Chaisson M."/>
            <person name="Hoppe E."/>
            <person name="Hill C."/>
            <person name="Pang A."/>
            <person name="Hillier L."/>
            <person name="Baker C."/>
            <person name="Armstrong J."/>
            <person name="Shendure J."/>
            <person name="Paten B."/>
            <person name="Wilson R."/>
            <person name="Chao H."/>
            <person name="Schneider V."/>
            <person name="Ventura M."/>
            <person name="Kronenberg Z."/>
            <person name="Murali S."/>
            <person name="Gordon D."/>
            <person name="Cantsilieris S."/>
            <person name="Munson K."/>
            <person name="Nelson B."/>
            <person name="Raja A."/>
            <person name="Underwood J."/>
            <person name="Diekhans M."/>
            <person name="Fiddes I."/>
            <person name="Haussler D."/>
            <person name="Eichler E."/>
        </authorList>
    </citation>
    <scope>NUCLEOTIDE SEQUENCE [LARGE SCALE GENOMIC DNA]</scope>
    <source>
        <strain evidence="13">Susie</strain>
    </source>
</reference>
<dbReference type="GO" id="GO:0032839">
    <property type="term" value="C:dendrite cytoplasm"/>
    <property type="evidence" value="ECO:0007669"/>
    <property type="project" value="GOC"/>
</dbReference>
<evidence type="ECO:0000256" key="10">
    <source>
        <dbReference type="PROSITE-ProRule" id="PRU00266"/>
    </source>
</evidence>
<keyword evidence="3" id="KW-0488">Methylation</keyword>
<feature type="compositionally biased region" description="Basic and acidic residues" evidence="11">
    <location>
        <begin position="84"/>
        <end position="93"/>
    </location>
</feature>
<comment type="function">
    <text evidence="8">Binds double-stranded RNA (regardless of the sequence) and tubulin. May play a role in specific positioning of mRNAs at given sites in the cell by cross-linking cytoskeletal and RNA components, and in stimulating their translation at the site.</text>
</comment>
<dbReference type="FunFam" id="3.30.160.20:FF:000024">
    <property type="entry name" value="double-stranded RNA-binding protein Staufen homolog 1 isoform X1"/>
    <property type="match status" value="1"/>
</dbReference>
<comment type="subcellular location">
    <subcellularLocation>
        <location evidence="2">Cytoplasm</location>
    </subcellularLocation>
    <subcellularLocation>
        <location evidence="1">Rough endoplasmic reticulum</location>
    </subcellularLocation>
</comment>
<evidence type="ECO:0000256" key="6">
    <source>
        <dbReference type="ARBA" id="ARBA00022824"/>
    </source>
</evidence>
<dbReference type="PANTHER" id="PTHR46054:SF2">
    <property type="entry name" value="DOUBLE-STRANDED RNA-BINDING PROTEIN STAUFEN HOMOLOG 1"/>
    <property type="match status" value="1"/>
</dbReference>
<dbReference type="GO" id="GO:0043025">
    <property type="term" value="C:neuronal cell body"/>
    <property type="evidence" value="ECO:0007669"/>
    <property type="project" value="TreeGrafter"/>
</dbReference>
<accession>A0A2J8SF79</accession>
<dbReference type="FunFam" id="3.30.160.20:FF:000014">
    <property type="entry name" value="double-stranded RNA-binding protein Staufen homolog 1 isoform X1"/>
    <property type="match status" value="1"/>
</dbReference>
<dbReference type="GO" id="GO:0003729">
    <property type="term" value="F:mRNA binding"/>
    <property type="evidence" value="ECO:0007669"/>
    <property type="project" value="TreeGrafter"/>
</dbReference>
<evidence type="ECO:0000256" key="2">
    <source>
        <dbReference type="ARBA" id="ARBA00004496"/>
    </source>
</evidence>
<dbReference type="EMBL" id="NDHI03003576">
    <property type="protein sequence ID" value="PNJ19395.1"/>
    <property type="molecule type" value="Genomic_DNA"/>
</dbReference>
<feature type="domain" description="DRBM" evidence="12">
    <location>
        <begin position="102"/>
        <end position="169"/>
    </location>
</feature>
<dbReference type="SUPFAM" id="SSF54768">
    <property type="entry name" value="dsRNA-binding domain-like"/>
    <property type="match status" value="3"/>
</dbReference>
<keyword evidence="7 10" id="KW-0694">RNA-binding</keyword>
<dbReference type="CDD" id="cd19887">
    <property type="entry name" value="DSRM_STAU1_rpt5"/>
    <property type="match status" value="1"/>
</dbReference>
<dbReference type="GO" id="GO:0005886">
    <property type="term" value="C:plasma membrane"/>
    <property type="evidence" value="ECO:0007669"/>
    <property type="project" value="TreeGrafter"/>
</dbReference>
<evidence type="ECO:0000256" key="3">
    <source>
        <dbReference type="ARBA" id="ARBA00022481"/>
    </source>
</evidence>
<dbReference type="GO" id="GO:0032991">
    <property type="term" value="C:protein-containing complex"/>
    <property type="evidence" value="ECO:0007669"/>
    <property type="project" value="UniProtKB-ARBA"/>
</dbReference>
<dbReference type="CDD" id="cd19883">
    <property type="entry name" value="DSRM_STAU1_rpt3"/>
    <property type="match status" value="1"/>
</dbReference>
<dbReference type="SMART" id="SM00358">
    <property type="entry name" value="DSRM"/>
    <property type="match status" value="3"/>
</dbReference>
<feature type="region of interest" description="Disordered" evidence="11">
    <location>
        <begin position="81"/>
        <end position="100"/>
    </location>
</feature>
<dbReference type="Pfam" id="PF16482">
    <property type="entry name" value="Staufen_C"/>
    <property type="match status" value="1"/>
</dbReference>
<name>A0A2J8SF79_PONAB</name>
<dbReference type="GO" id="GO:0010494">
    <property type="term" value="C:cytoplasmic stress granule"/>
    <property type="evidence" value="ECO:0007669"/>
    <property type="project" value="TreeGrafter"/>
</dbReference>
<evidence type="ECO:0000313" key="13">
    <source>
        <dbReference type="EMBL" id="PNJ19395.1"/>
    </source>
</evidence>
<organism evidence="13">
    <name type="scientific">Pongo abelii</name>
    <name type="common">Sumatran orangutan</name>
    <name type="synonym">Pongo pygmaeus abelii</name>
    <dbReference type="NCBI Taxonomy" id="9601"/>
    <lineage>
        <taxon>Eukaryota</taxon>
        <taxon>Metazoa</taxon>
        <taxon>Chordata</taxon>
        <taxon>Craniata</taxon>
        <taxon>Vertebrata</taxon>
        <taxon>Euteleostomi</taxon>
        <taxon>Mammalia</taxon>
        <taxon>Eutheria</taxon>
        <taxon>Euarchontoglires</taxon>
        <taxon>Primates</taxon>
        <taxon>Haplorrhini</taxon>
        <taxon>Catarrhini</taxon>
        <taxon>Hominidae</taxon>
        <taxon>Pongo</taxon>
    </lineage>
</organism>
<dbReference type="InterPro" id="IPR014720">
    <property type="entry name" value="dsRBD_dom"/>
</dbReference>
<dbReference type="GO" id="GO:0008298">
    <property type="term" value="P:intracellular mRNA localization"/>
    <property type="evidence" value="ECO:0007669"/>
    <property type="project" value="TreeGrafter"/>
</dbReference>
<dbReference type="InterPro" id="IPR032478">
    <property type="entry name" value="Staufen_C"/>
</dbReference>
<dbReference type="InterPro" id="IPR044475">
    <property type="entry name" value="STAU1_DSRM_3"/>
</dbReference>
<protein>
    <recommendedName>
        <fullName evidence="9">Double-stranded RNA-binding protein Staufen homolog 1</fullName>
    </recommendedName>
</protein>
<dbReference type="GO" id="GO:0005791">
    <property type="term" value="C:rough endoplasmic reticulum"/>
    <property type="evidence" value="ECO:0007669"/>
    <property type="project" value="UniProtKB-SubCell"/>
</dbReference>
<dbReference type="GO" id="GO:0035418">
    <property type="term" value="P:protein localization to synapse"/>
    <property type="evidence" value="ECO:0007669"/>
    <property type="project" value="TreeGrafter"/>
</dbReference>
<evidence type="ECO:0000256" key="9">
    <source>
        <dbReference type="ARBA" id="ARBA00069815"/>
    </source>
</evidence>
<dbReference type="CDD" id="cd19885">
    <property type="entry name" value="DSRM_STAU1_rpt4"/>
    <property type="match status" value="1"/>
</dbReference>
<sequence length="492" mass="54808">MKLGKKPMYKPVDPYSRMQSTYNYNMRGGAYPPRYFYPFPVPPLLYQVELSVGGQQFNGKGKTRQAAKHDAAAKALRILQNEPPPERLENGRESEEENLNKSEISQVFEIALKRNLPVNFEVARESGPPHMKNFVTKVSVGEFVGEGEGKSKKISKKNAAIAVLEELKKLPPLPAVERVKPRIKKKTKPIVKPQTSPEYGQGINPISRLAQIQQAKKEKEPEYTLLTERGLPRRREFVMQVKVGNHTAEGTGTNKKVAKRNAAENMLEILGFKVPQRSHQTCTQVRGEDTHKETRGWKKSNLFLALGMKGTSNKEDEFRMPYLSHQQLPAGILPMVPEVAQAVGVSQGHHTKDFTRAAPNPAKATVTAMIARELLYGGTSPTAETILKNNISSGHVPHGPLMRPSEQLDYLSRVQGFQVEYKDFPKNNKNEFVSLINCSSQPPLISHGIGKDVESCHDMAALNILKLLSELDQQSTEMPRTGNGPMSVCGRC</sequence>
<dbReference type="FunFam" id="3.30.160.20:FF:000007">
    <property type="entry name" value="Double-stranded RNA-binding protein Staufen homolog 1"/>
    <property type="match status" value="1"/>
</dbReference>
<keyword evidence="5" id="KW-0677">Repeat</keyword>
<dbReference type="AlphaFoldDB" id="A0A2J8SF79"/>
<proteinExistence type="predicted"/>
<evidence type="ECO:0000256" key="11">
    <source>
        <dbReference type="SAM" id="MobiDB-lite"/>
    </source>
</evidence>
<dbReference type="GO" id="GO:0003725">
    <property type="term" value="F:double-stranded RNA binding"/>
    <property type="evidence" value="ECO:0007669"/>
    <property type="project" value="TreeGrafter"/>
</dbReference>
<dbReference type="FunFam" id="3.30.160.20:FF:000013">
    <property type="entry name" value="double-stranded RNA-binding protein Staufen homolog 2 isoform X3"/>
    <property type="match status" value="1"/>
</dbReference>
<dbReference type="Gene3D" id="6.10.250.1360">
    <property type="match status" value="1"/>
</dbReference>
<dbReference type="Gene3D" id="3.30.160.20">
    <property type="match status" value="4"/>
</dbReference>
<evidence type="ECO:0000256" key="4">
    <source>
        <dbReference type="ARBA" id="ARBA00022490"/>
    </source>
</evidence>
<comment type="caution">
    <text evidence="13">The sequence shown here is derived from an EMBL/GenBank/DDBJ whole genome shotgun (WGS) entry which is preliminary data.</text>
</comment>
<evidence type="ECO:0000256" key="8">
    <source>
        <dbReference type="ARBA" id="ARBA00057371"/>
    </source>
</evidence>
<evidence type="ECO:0000256" key="5">
    <source>
        <dbReference type="ARBA" id="ARBA00022737"/>
    </source>
</evidence>
<dbReference type="GO" id="GO:0098964">
    <property type="term" value="P:anterograde dendritic transport of messenger ribonucleoprotein complex"/>
    <property type="evidence" value="ECO:0007669"/>
    <property type="project" value="TreeGrafter"/>
</dbReference>